<dbReference type="KEGG" id="acel:acsn021_36350"/>
<evidence type="ECO:0000313" key="2">
    <source>
        <dbReference type="Proteomes" id="UP000515561"/>
    </source>
</evidence>
<dbReference type="Proteomes" id="UP000515561">
    <property type="component" value="Chromosome"/>
</dbReference>
<keyword evidence="2" id="KW-1185">Reference proteome</keyword>
<dbReference type="EMBL" id="AP023367">
    <property type="protein sequence ID" value="BCJ96066.1"/>
    <property type="molecule type" value="Genomic_DNA"/>
</dbReference>
<name>A0A6S6R1T4_9FIRM</name>
<organism evidence="1 2">
    <name type="scientific">Anaerocolumna cellulosilytica</name>
    <dbReference type="NCBI Taxonomy" id="433286"/>
    <lineage>
        <taxon>Bacteria</taxon>
        <taxon>Bacillati</taxon>
        <taxon>Bacillota</taxon>
        <taxon>Clostridia</taxon>
        <taxon>Lachnospirales</taxon>
        <taxon>Lachnospiraceae</taxon>
        <taxon>Anaerocolumna</taxon>
    </lineage>
</organism>
<accession>A0A6S6R1T4</accession>
<protein>
    <submittedName>
        <fullName evidence="1">Uncharacterized protein</fullName>
    </submittedName>
</protein>
<sequence length="107" mass="11283">MSCNGFNGNQTLAAHLNKFVGETVTIFTKSGGVSGCGFTGVVLAVNCDFVRLVTRRGTAPTNPIGGPNSSCCRDLNNHDHRRNHGFAVGSVCDIPFDKIAAFCHNAV</sequence>
<dbReference type="RefSeq" id="WP_184091809.1">
    <property type="nucleotide sequence ID" value="NZ_AP023367.1"/>
</dbReference>
<dbReference type="AlphaFoldDB" id="A0A6S6R1T4"/>
<reference evidence="1 2" key="1">
    <citation type="journal article" date="2016" name="Int. J. Syst. Evol. Microbiol.">
        <title>Descriptions of Anaerotaenia torta gen. nov., sp. nov. and Anaerocolumna cellulosilytica gen. nov., sp. nov. isolated from a methanogenic reactor of cattle waste.</title>
        <authorList>
            <person name="Uek A."/>
            <person name="Ohtaki Y."/>
            <person name="Kaku N."/>
            <person name="Ueki K."/>
        </authorList>
    </citation>
    <scope>NUCLEOTIDE SEQUENCE [LARGE SCALE GENOMIC DNA]</scope>
    <source>
        <strain evidence="1 2">SN021</strain>
    </source>
</reference>
<evidence type="ECO:0000313" key="1">
    <source>
        <dbReference type="EMBL" id="BCJ96066.1"/>
    </source>
</evidence>
<gene>
    <name evidence="1" type="ORF">acsn021_36350</name>
</gene>
<proteinExistence type="predicted"/>